<reference evidence="1" key="2">
    <citation type="journal article" date="2023" name="Science">
        <title>Genomic signatures of disease resistance in endangered staghorn corals.</title>
        <authorList>
            <person name="Vollmer S.V."/>
            <person name="Selwyn J.D."/>
            <person name="Despard B.A."/>
            <person name="Roesel C.L."/>
        </authorList>
    </citation>
    <scope>NUCLEOTIDE SEQUENCE</scope>
    <source>
        <strain evidence="1">K2</strain>
    </source>
</reference>
<evidence type="ECO:0000313" key="1">
    <source>
        <dbReference type="EMBL" id="KAK2570222.1"/>
    </source>
</evidence>
<proteinExistence type="predicted"/>
<dbReference type="EMBL" id="JARQWQ010000008">
    <property type="protein sequence ID" value="KAK2570222.1"/>
    <property type="molecule type" value="Genomic_DNA"/>
</dbReference>
<name>A0AAD9QZJ2_ACRCE</name>
<reference evidence="1" key="1">
    <citation type="journal article" date="2023" name="G3 (Bethesda)">
        <title>Whole genome assembly and annotation of the endangered Caribbean coral Acropora cervicornis.</title>
        <authorList>
            <person name="Selwyn J.D."/>
            <person name="Vollmer S.V."/>
        </authorList>
    </citation>
    <scope>NUCLEOTIDE SEQUENCE</scope>
    <source>
        <strain evidence="1">K2</strain>
    </source>
</reference>
<protein>
    <submittedName>
        <fullName evidence="1">Uncharacterized protein</fullName>
    </submittedName>
</protein>
<evidence type="ECO:0000313" key="2">
    <source>
        <dbReference type="Proteomes" id="UP001249851"/>
    </source>
</evidence>
<gene>
    <name evidence="1" type="ORF">P5673_005000</name>
</gene>
<organism evidence="1 2">
    <name type="scientific">Acropora cervicornis</name>
    <name type="common">Staghorn coral</name>
    <dbReference type="NCBI Taxonomy" id="6130"/>
    <lineage>
        <taxon>Eukaryota</taxon>
        <taxon>Metazoa</taxon>
        <taxon>Cnidaria</taxon>
        <taxon>Anthozoa</taxon>
        <taxon>Hexacorallia</taxon>
        <taxon>Scleractinia</taxon>
        <taxon>Astrocoeniina</taxon>
        <taxon>Acroporidae</taxon>
        <taxon>Acropora</taxon>
    </lineage>
</organism>
<comment type="caution">
    <text evidence="1">The sequence shown here is derived from an EMBL/GenBank/DDBJ whole genome shotgun (WGS) entry which is preliminary data.</text>
</comment>
<keyword evidence="2" id="KW-1185">Reference proteome</keyword>
<dbReference type="AlphaFoldDB" id="A0AAD9QZJ2"/>
<sequence>MFTTSSSHALVLVSTPLQLQLRVVIDLITGWDGVVRGAKLRTPKSVTEGPAQHLYPLGLTCDMTAAPAALKPTVPAFRPRRNAAGTAKARIQELVQMDDEN</sequence>
<dbReference type="Proteomes" id="UP001249851">
    <property type="component" value="Unassembled WGS sequence"/>
</dbReference>
<accession>A0AAD9QZJ2</accession>